<dbReference type="RefSeq" id="WP_069419168.1">
    <property type="nucleotide sequence ID" value="NZ_CBCRZH010000005.1"/>
</dbReference>
<sequence>MTTLETLLSDPDATGAWNLVADRSVVGFKIKNMWGLIPVKGEFHELSGRGELSSDGAVTGHLEIEVASLRTGIKARDKHLLSADFFDADRYPQIRVVVSALRPTQGKGADLKATFTIKGVTDPVPLPATITELSDGSVRIFGEAKIDRAQFGVDWNKLGMIAPIVTTTAELIFVQAAQ</sequence>
<dbReference type="Gene3D" id="2.40.128.110">
    <property type="entry name" value="Lipid/polyisoprenoid-binding, YceI-like"/>
    <property type="match status" value="1"/>
</dbReference>
<dbReference type="PANTHER" id="PTHR34406">
    <property type="entry name" value="PROTEIN YCEI"/>
    <property type="match status" value="1"/>
</dbReference>
<dbReference type="EMBL" id="MVHT01000007">
    <property type="protein sequence ID" value="ORB09831.1"/>
    <property type="molecule type" value="Genomic_DNA"/>
</dbReference>
<dbReference type="STRING" id="28445.BHQ20_11110"/>
<evidence type="ECO:0000313" key="4">
    <source>
        <dbReference type="Proteomes" id="UP000192739"/>
    </source>
</evidence>
<keyword evidence="4" id="KW-1185">Reference proteome</keyword>
<dbReference type="SUPFAM" id="SSF101874">
    <property type="entry name" value="YceI-like"/>
    <property type="match status" value="1"/>
</dbReference>
<evidence type="ECO:0000256" key="1">
    <source>
        <dbReference type="ARBA" id="ARBA00008812"/>
    </source>
</evidence>
<gene>
    <name evidence="3" type="ORF">BST27_04555</name>
</gene>
<feature type="domain" description="Lipid/polyisoprenoid-binding YceI-like" evidence="2">
    <location>
        <begin position="16"/>
        <end position="174"/>
    </location>
</feature>
<dbReference type="SMART" id="SM00867">
    <property type="entry name" value="YceI"/>
    <property type="match status" value="1"/>
</dbReference>
<dbReference type="OrthoDB" id="9811006at2"/>
<proteinExistence type="inferred from homology"/>
<organism evidence="3 4">
    <name type="scientific">Mycobacterium intermedium</name>
    <dbReference type="NCBI Taxonomy" id="28445"/>
    <lineage>
        <taxon>Bacteria</taxon>
        <taxon>Bacillati</taxon>
        <taxon>Actinomycetota</taxon>
        <taxon>Actinomycetes</taxon>
        <taxon>Mycobacteriales</taxon>
        <taxon>Mycobacteriaceae</taxon>
        <taxon>Mycobacterium</taxon>
        <taxon>Mycobacterium simiae complex</taxon>
    </lineage>
</organism>
<accession>A0A1E3SFP6</accession>
<dbReference type="AlphaFoldDB" id="A0A1E3SFP6"/>
<comment type="similarity">
    <text evidence="1">Belongs to the UPF0312 family.</text>
</comment>
<reference evidence="3 4" key="1">
    <citation type="submission" date="2017-02" db="EMBL/GenBank/DDBJ databases">
        <title>The new phylogeny of genus Mycobacterium.</title>
        <authorList>
            <person name="Tortoli E."/>
            <person name="Trovato A."/>
            <person name="Cirillo D.M."/>
        </authorList>
    </citation>
    <scope>NUCLEOTIDE SEQUENCE [LARGE SCALE GENOMIC DNA]</scope>
    <source>
        <strain evidence="3 4">DSM 44049</strain>
    </source>
</reference>
<dbReference type="InterPro" id="IPR007372">
    <property type="entry name" value="Lipid/polyisoprenoid-bd_YceI"/>
</dbReference>
<evidence type="ECO:0000259" key="2">
    <source>
        <dbReference type="SMART" id="SM00867"/>
    </source>
</evidence>
<dbReference type="Pfam" id="PF04264">
    <property type="entry name" value="YceI"/>
    <property type="match status" value="1"/>
</dbReference>
<name>A0A1E3SFP6_MYCIE</name>
<dbReference type="Proteomes" id="UP000192739">
    <property type="component" value="Unassembled WGS sequence"/>
</dbReference>
<evidence type="ECO:0000313" key="3">
    <source>
        <dbReference type="EMBL" id="ORB09831.1"/>
    </source>
</evidence>
<dbReference type="InterPro" id="IPR036761">
    <property type="entry name" value="TTHA0802/YceI-like_sf"/>
</dbReference>
<protein>
    <recommendedName>
        <fullName evidence="2">Lipid/polyisoprenoid-binding YceI-like domain-containing protein</fullName>
    </recommendedName>
</protein>
<comment type="caution">
    <text evidence="3">The sequence shown here is derived from an EMBL/GenBank/DDBJ whole genome shotgun (WGS) entry which is preliminary data.</text>
</comment>
<dbReference type="PANTHER" id="PTHR34406:SF1">
    <property type="entry name" value="PROTEIN YCEI"/>
    <property type="match status" value="1"/>
</dbReference>